<sequence>MEECRTDEDVDGLSAELKGFHFASRFGTPKVSSGVKAIMEAYCAKMRAMPASEREQYEKPYKEALLWSLKRPQVSHLSEAGTDPLEHREEPRRRSECLYGSRFLMASLAPRVADVFGTSAARHARLPMCSARVRLAMHGCRAVRLLKRWSVLKRVTECVEHACEGIGGGLKSVCFIDEFLTSQCREIRFQVTMEDRELSATPPPSRQRRTSAGKNFCINKEQVPKPPTSKKQGCSKQQAAAAGSNITKAKRGRKPKPNFQFTKVYVLTRMLDMISVVQQQCRKTVGEGEEEADPGEVAGPHTGPVRQSPVFSPRAAAAAVAAPAADHRQPPAPPATAAAVASATTILWTK</sequence>
<gene>
    <name evidence="2" type="ORF">HPBE_LOCUS7168</name>
</gene>
<reference evidence="4" key="2">
    <citation type="submission" date="2019-09" db="UniProtKB">
        <authorList>
            <consortium name="WormBaseParasite"/>
        </authorList>
    </citation>
    <scope>IDENTIFICATION</scope>
</reference>
<proteinExistence type="predicted"/>
<evidence type="ECO:0000256" key="1">
    <source>
        <dbReference type="SAM" id="MobiDB-lite"/>
    </source>
</evidence>
<evidence type="ECO:0000313" key="3">
    <source>
        <dbReference type="Proteomes" id="UP000050761"/>
    </source>
</evidence>
<keyword evidence="3" id="KW-1185">Reference proteome</keyword>
<feature type="region of interest" description="Disordered" evidence="1">
    <location>
        <begin position="195"/>
        <end position="255"/>
    </location>
</feature>
<evidence type="ECO:0000313" key="4">
    <source>
        <dbReference type="WBParaSite" id="HPBE_0000716701-mRNA-1"/>
    </source>
</evidence>
<name>A0A3P7XAV5_HELPZ</name>
<feature type="compositionally biased region" description="Low complexity" evidence="1">
    <location>
        <begin position="315"/>
        <end position="324"/>
    </location>
</feature>
<evidence type="ECO:0000313" key="2">
    <source>
        <dbReference type="EMBL" id="VDO71201.1"/>
    </source>
</evidence>
<accession>A0A3P7XAV5</accession>
<dbReference type="EMBL" id="UZAH01025828">
    <property type="protein sequence ID" value="VDO71201.1"/>
    <property type="molecule type" value="Genomic_DNA"/>
</dbReference>
<organism evidence="2">
    <name type="scientific">Heligmosomoides polygyrus</name>
    <name type="common">Parasitic roundworm</name>
    <dbReference type="NCBI Taxonomy" id="6339"/>
    <lineage>
        <taxon>Eukaryota</taxon>
        <taxon>Metazoa</taxon>
        <taxon>Ecdysozoa</taxon>
        <taxon>Nematoda</taxon>
        <taxon>Chromadorea</taxon>
        <taxon>Rhabditida</taxon>
        <taxon>Rhabditina</taxon>
        <taxon>Rhabditomorpha</taxon>
        <taxon>Strongyloidea</taxon>
        <taxon>Heligmosomidae</taxon>
        <taxon>Heligmosomoides</taxon>
    </lineage>
</organism>
<dbReference type="Proteomes" id="UP000050761">
    <property type="component" value="Unassembled WGS sequence"/>
</dbReference>
<protein>
    <submittedName>
        <fullName evidence="4">40S ribosomal protein S6</fullName>
    </submittedName>
</protein>
<dbReference type="AlphaFoldDB" id="A0A3P7XAV5"/>
<dbReference type="WBParaSite" id="HPBE_0000716701-mRNA-1">
    <property type="protein sequence ID" value="HPBE_0000716701-mRNA-1"/>
    <property type="gene ID" value="HPBE_0000716701"/>
</dbReference>
<reference evidence="2 3" key="1">
    <citation type="submission" date="2018-11" db="EMBL/GenBank/DDBJ databases">
        <authorList>
            <consortium name="Pathogen Informatics"/>
        </authorList>
    </citation>
    <scope>NUCLEOTIDE SEQUENCE [LARGE SCALE GENOMIC DNA]</scope>
</reference>
<feature type="compositionally biased region" description="Polar residues" evidence="1">
    <location>
        <begin position="229"/>
        <end position="238"/>
    </location>
</feature>
<feature type="region of interest" description="Disordered" evidence="1">
    <location>
        <begin position="285"/>
        <end position="336"/>
    </location>
</feature>